<name>A0A1H4BGU7_9RHOB</name>
<proteinExistence type="predicted"/>
<dbReference type="InterPro" id="IPR006664">
    <property type="entry name" value="OMP_bac"/>
</dbReference>
<dbReference type="EMBL" id="FNQM01000005">
    <property type="protein sequence ID" value="SEA47383.1"/>
    <property type="molecule type" value="Genomic_DNA"/>
</dbReference>
<feature type="domain" description="OmpA-like" evidence="7">
    <location>
        <begin position="92"/>
        <end position="208"/>
    </location>
</feature>
<reference evidence="8 9" key="1">
    <citation type="submission" date="2016-10" db="EMBL/GenBank/DDBJ databases">
        <authorList>
            <person name="de Groot N.N."/>
        </authorList>
    </citation>
    <scope>NUCLEOTIDE SEQUENCE [LARGE SCALE GENOMIC DNA]</scope>
    <source>
        <strain evidence="8 9">DSM 15345</strain>
    </source>
</reference>
<feature type="region of interest" description="Disordered" evidence="5">
    <location>
        <begin position="39"/>
        <end position="91"/>
    </location>
</feature>
<evidence type="ECO:0000256" key="4">
    <source>
        <dbReference type="PROSITE-ProRule" id="PRU00473"/>
    </source>
</evidence>
<organism evidence="8 9">
    <name type="scientific">Rubrimonas cliftonensis</name>
    <dbReference type="NCBI Taxonomy" id="89524"/>
    <lineage>
        <taxon>Bacteria</taxon>
        <taxon>Pseudomonadati</taxon>
        <taxon>Pseudomonadota</taxon>
        <taxon>Alphaproteobacteria</taxon>
        <taxon>Rhodobacterales</taxon>
        <taxon>Paracoccaceae</taxon>
        <taxon>Rubrimonas</taxon>
    </lineage>
</organism>
<dbReference type="PANTHER" id="PTHR30329:SF21">
    <property type="entry name" value="LIPOPROTEIN YIAD-RELATED"/>
    <property type="match status" value="1"/>
</dbReference>
<evidence type="ECO:0000256" key="1">
    <source>
        <dbReference type="ARBA" id="ARBA00004442"/>
    </source>
</evidence>
<feature type="signal peptide" evidence="6">
    <location>
        <begin position="1"/>
        <end position="22"/>
    </location>
</feature>
<evidence type="ECO:0000313" key="9">
    <source>
        <dbReference type="Proteomes" id="UP000198703"/>
    </source>
</evidence>
<gene>
    <name evidence="8" type="ORF">SAMN05444370_105204</name>
</gene>
<feature type="chain" id="PRO_5011788265" evidence="6">
    <location>
        <begin position="23"/>
        <end position="208"/>
    </location>
</feature>
<dbReference type="Gene3D" id="3.30.1330.60">
    <property type="entry name" value="OmpA-like domain"/>
    <property type="match status" value="1"/>
</dbReference>
<dbReference type="PANTHER" id="PTHR30329">
    <property type="entry name" value="STATOR ELEMENT OF FLAGELLAR MOTOR COMPLEX"/>
    <property type="match status" value="1"/>
</dbReference>
<evidence type="ECO:0000313" key="8">
    <source>
        <dbReference type="EMBL" id="SEA47383.1"/>
    </source>
</evidence>
<dbReference type="InterPro" id="IPR036737">
    <property type="entry name" value="OmpA-like_sf"/>
</dbReference>
<protein>
    <submittedName>
        <fullName evidence="8">Outer membrane protein OmpA</fullName>
    </submittedName>
</protein>
<sequence>MRKTLAMAACAALTLGLGAAQAQNSADIVRSLTLQNEMTKSSPRGATRGIGVTAGGGAATTGDARVETSVSAAQQSDRPRVTPASLGGEVPDLPRDVQVNLKITFETGSAFIRPSSARLLGELCTALKQMPVEQRFFIIGHADASGAAETNRRLSQARAEEVSRHLQRECGLDEARLRPVGLGETRLLDGVPPISEENRRVEIAIDNS</sequence>
<keyword evidence="6" id="KW-0732">Signal</keyword>
<comment type="subcellular location">
    <subcellularLocation>
        <location evidence="1">Cell outer membrane</location>
    </subcellularLocation>
</comment>
<dbReference type="OrthoDB" id="9792021at2"/>
<dbReference type="RefSeq" id="WP_093253252.1">
    <property type="nucleotide sequence ID" value="NZ_FNQM01000005.1"/>
</dbReference>
<keyword evidence="9" id="KW-1185">Reference proteome</keyword>
<dbReference type="PROSITE" id="PS51123">
    <property type="entry name" value="OMPA_2"/>
    <property type="match status" value="1"/>
</dbReference>
<evidence type="ECO:0000256" key="3">
    <source>
        <dbReference type="ARBA" id="ARBA00023237"/>
    </source>
</evidence>
<dbReference type="CDD" id="cd07185">
    <property type="entry name" value="OmpA_C-like"/>
    <property type="match status" value="1"/>
</dbReference>
<accession>A0A1H4BGU7</accession>
<dbReference type="AlphaFoldDB" id="A0A1H4BGU7"/>
<dbReference type="InterPro" id="IPR050330">
    <property type="entry name" value="Bact_OuterMem_StrucFunc"/>
</dbReference>
<evidence type="ECO:0000256" key="2">
    <source>
        <dbReference type="ARBA" id="ARBA00023136"/>
    </source>
</evidence>
<dbReference type="PRINTS" id="PR01021">
    <property type="entry name" value="OMPADOMAIN"/>
</dbReference>
<evidence type="ECO:0000256" key="6">
    <source>
        <dbReference type="SAM" id="SignalP"/>
    </source>
</evidence>
<keyword evidence="3" id="KW-0998">Cell outer membrane</keyword>
<dbReference type="Proteomes" id="UP000198703">
    <property type="component" value="Unassembled WGS sequence"/>
</dbReference>
<dbReference type="STRING" id="89524.SAMN05444370_105204"/>
<dbReference type="InterPro" id="IPR006665">
    <property type="entry name" value="OmpA-like"/>
</dbReference>
<keyword evidence="2 4" id="KW-0472">Membrane</keyword>
<dbReference type="GO" id="GO:0009279">
    <property type="term" value="C:cell outer membrane"/>
    <property type="evidence" value="ECO:0007669"/>
    <property type="project" value="UniProtKB-SubCell"/>
</dbReference>
<dbReference type="SUPFAM" id="SSF103088">
    <property type="entry name" value="OmpA-like"/>
    <property type="match status" value="1"/>
</dbReference>
<evidence type="ECO:0000259" key="7">
    <source>
        <dbReference type="PROSITE" id="PS51123"/>
    </source>
</evidence>
<dbReference type="Pfam" id="PF00691">
    <property type="entry name" value="OmpA"/>
    <property type="match status" value="1"/>
</dbReference>
<evidence type="ECO:0000256" key="5">
    <source>
        <dbReference type="SAM" id="MobiDB-lite"/>
    </source>
</evidence>